<feature type="transmembrane region" description="Helical" evidence="1">
    <location>
        <begin position="20"/>
        <end position="42"/>
    </location>
</feature>
<accession>A0A7R9CF25</accession>
<evidence type="ECO:0000313" key="2">
    <source>
        <dbReference type="EMBL" id="CAD7394815.1"/>
    </source>
</evidence>
<dbReference type="EMBL" id="OC317072">
    <property type="protein sequence ID" value="CAD7394815.1"/>
    <property type="molecule type" value="Genomic_DNA"/>
</dbReference>
<dbReference type="GO" id="GO:0016020">
    <property type="term" value="C:membrane"/>
    <property type="evidence" value="ECO:0007669"/>
    <property type="project" value="TreeGrafter"/>
</dbReference>
<keyword evidence="1" id="KW-0472">Membrane</keyword>
<dbReference type="PANTHER" id="PTHR31735">
    <property type="entry name" value="VACUOLAR MEMBRANE PROTEIN YPL162C"/>
    <property type="match status" value="1"/>
</dbReference>
<gene>
    <name evidence="2" type="ORF">TCEB3V08_LOCUS2720</name>
</gene>
<protein>
    <submittedName>
        <fullName evidence="2">Uncharacterized protein</fullName>
    </submittedName>
</protein>
<sequence>MENDATKLQVVGKPPNVNAWLAQCCLYIALMVIVKIFITLLIQLDFWDSVRDFILSPITNPRVELAIVMLIIPFIVNVSECAPINW</sequence>
<keyword evidence="1" id="KW-0812">Transmembrane</keyword>
<dbReference type="InterPro" id="IPR022127">
    <property type="entry name" value="STIMATE/YPL162C"/>
</dbReference>
<organism evidence="2">
    <name type="scientific">Timema cristinae</name>
    <name type="common">Walking stick</name>
    <dbReference type="NCBI Taxonomy" id="61476"/>
    <lineage>
        <taxon>Eukaryota</taxon>
        <taxon>Metazoa</taxon>
        <taxon>Ecdysozoa</taxon>
        <taxon>Arthropoda</taxon>
        <taxon>Hexapoda</taxon>
        <taxon>Insecta</taxon>
        <taxon>Pterygota</taxon>
        <taxon>Neoptera</taxon>
        <taxon>Polyneoptera</taxon>
        <taxon>Phasmatodea</taxon>
        <taxon>Timematodea</taxon>
        <taxon>Timematoidea</taxon>
        <taxon>Timematidae</taxon>
        <taxon>Timema</taxon>
    </lineage>
</organism>
<dbReference type="PANTHER" id="PTHR31735:SF1">
    <property type="entry name" value="VACUOLAR MEMBRANE PROTEIN YPL162C"/>
    <property type="match status" value="1"/>
</dbReference>
<reference evidence="2" key="1">
    <citation type="submission" date="2020-11" db="EMBL/GenBank/DDBJ databases">
        <authorList>
            <person name="Tran Van P."/>
        </authorList>
    </citation>
    <scope>NUCLEOTIDE SEQUENCE</scope>
</reference>
<dbReference type="Pfam" id="PF12400">
    <property type="entry name" value="STIMATE"/>
    <property type="match status" value="1"/>
</dbReference>
<evidence type="ECO:0000256" key="1">
    <source>
        <dbReference type="SAM" id="Phobius"/>
    </source>
</evidence>
<feature type="transmembrane region" description="Helical" evidence="1">
    <location>
        <begin position="63"/>
        <end position="85"/>
    </location>
</feature>
<keyword evidence="1" id="KW-1133">Transmembrane helix</keyword>
<name>A0A7R9CF25_TIMCR</name>
<proteinExistence type="predicted"/>
<dbReference type="AlphaFoldDB" id="A0A7R9CF25"/>